<dbReference type="Pfam" id="PF14368">
    <property type="entry name" value="LTP_2"/>
    <property type="match status" value="1"/>
</dbReference>
<dbReference type="CDD" id="cd04660">
    <property type="entry name" value="nsLTP_like"/>
    <property type="match status" value="1"/>
</dbReference>
<organism evidence="3 4">
    <name type="scientific">Turnera subulata</name>
    <dbReference type="NCBI Taxonomy" id="218843"/>
    <lineage>
        <taxon>Eukaryota</taxon>
        <taxon>Viridiplantae</taxon>
        <taxon>Streptophyta</taxon>
        <taxon>Embryophyta</taxon>
        <taxon>Tracheophyta</taxon>
        <taxon>Spermatophyta</taxon>
        <taxon>Magnoliopsida</taxon>
        <taxon>eudicotyledons</taxon>
        <taxon>Gunneridae</taxon>
        <taxon>Pentapetalae</taxon>
        <taxon>rosids</taxon>
        <taxon>fabids</taxon>
        <taxon>Malpighiales</taxon>
        <taxon>Passifloraceae</taxon>
        <taxon>Turnera</taxon>
    </lineage>
</organism>
<name>A0A9Q0GA36_9ROSI</name>
<feature type="signal peptide" evidence="1">
    <location>
        <begin position="1"/>
        <end position="26"/>
    </location>
</feature>
<comment type="caution">
    <text evidence="3">The sequence shown here is derived from an EMBL/GenBank/DDBJ whole genome shotgun (WGS) entry which is preliminary data.</text>
</comment>
<dbReference type="OrthoDB" id="653734at2759"/>
<dbReference type="PANTHER" id="PTHR33286:SF1">
    <property type="entry name" value="OS01G0800600 PROTEIN"/>
    <property type="match status" value="1"/>
</dbReference>
<feature type="domain" description="Bifunctional inhibitor/plant lipid transfer protein/seed storage helical" evidence="2">
    <location>
        <begin position="28"/>
        <end position="109"/>
    </location>
</feature>
<evidence type="ECO:0000313" key="3">
    <source>
        <dbReference type="EMBL" id="KAJ4845963.1"/>
    </source>
</evidence>
<dbReference type="InterPro" id="IPR016140">
    <property type="entry name" value="Bifunc_inhib/LTP/seed_store"/>
</dbReference>
<protein>
    <recommendedName>
        <fullName evidence="2">Bifunctional inhibitor/plant lipid transfer protein/seed storage helical domain-containing protein</fullName>
    </recommendedName>
</protein>
<dbReference type="InterPro" id="IPR044741">
    <property type="entry name" value="NsLTP-like"/>
</dbReference>
<reference evidence="3" key="2">
    <citation type="journal article" date="2023" name="Plants (Basel)">
        <title>Annotation of the Turnera subulata (Passifloraceae) Draft Genome Reveals the S-Locus Evolved after the Divergence of Turneroideae from Passifloroideae in a Stepwise Manner.</title>
        <authorList>
            <person name="Henning P.M."/>
            <person name="Roalson E.H."/>
            <person name="Mir W."/>
            <person name="McCubbin A.G."/>
            <person name="Shore J.S."/>
        </authorList>
    </citation>
    <scope>NUCLEOTIDE SEQUENCE</scope>
    <source>
        <strain evidence="3">F60SS</strain>
    </source>
</reference>
<feature type="chain" id="PRO_5040336666" description="Bifunctional inhibitor/plant lipid transfer protein/seed storage helical domain-containing protein" evidence="1">
    <location>
        <begin position="27"/>
        <end position="119"/>
    </location>
</feature>
<dbReference type="Gene3D" id="1.10.110.10">
    <property type="entry name" value="Plant lipid-transfer and hydrophobic proteins"/>
    <property type="match status" value="1"/>
</dbReference>
<keyword evidence="4" id="KW-1185">Reference proteome</keyword>
<dbReference type="SUPFAM" id="SSF47699">
    <property type="entry name" value="Bifunctional inhibitor/lipid-transfer protein/seed storage 2S albumin"/>
    <property type="match status" value="1"/>
</dbReference>
<evidence type="ECO:0000256" key="1">
    <source>
        <dbReference type="SAM" id="SignalP"/>
    </source>
</evidence>
<dbReference type="PANTHER" id="PTHR33286">
    <property type="entry name" value="BIFUNCTIONAL INHIBITOR/LIPID-TRANSFER PROTEIN/SEED STORAGE 2S ALBUMIN SUPERFAMILY PROTEIN"/>
    <property type="match status" value="1"/>
</dbReference>
<keyword evidence="1" id="KW-0732">Signal</keyword>
<gene>
    <name evidence="3" type="ORF">Tsubulata_000763</name>
</gene>
<evidence type="ECO:0000313" key="4">
    <source>
        <dbReference type="Proteomes" id="UP001141552"/>
    </source>
</evidence>
<proteinExistence type="predicted"/>
<reference evidence="3" key="1">
    <citation type="submission" date="2022-02" db="EMBL/GenBank/DDBJ databases">
        <authorList>
            <person name="Henning P.M."/>
            <person name="McCubbin A.G."/>
            <person name="Shore J.S."/>
        </authorList>
    </citation>
    <scope>NUCLEOTIDE SEQUENCE</scope>
    <source>
        <strain evidence="3">F60SS</strain>
        <tissue evidence="3">Leaves</tissue>
    </source>
</reference>
<accession>A0A9Q0GA36</accession>
<dbReference type="AlphaFoldDB" id="A0A9Q0GA36"/>
<dbReference type="Proteomes" id="UP001141552">
    <property type="component" value="Unassembled WGS sequence"/>
</dbReference>
<dbReference type="EMBL" id="JAKUCV010001525">
    <property type="protein sequence ID" value="KAJ4845963.1"/>
    <property type="molecule type" value="Genomic_DNA"/>
</dbReference>
<sequence length="119" mass="12657">MAIIGSSHFLSLAMLVVVGTLTLGLGDNHMVSAQCGTNVPDLVLHCARYVKVDGPKENPDQACCHVITGLDIPCVCKYVTPEVQKMVSMEKVVYVARTCGLTLQPGMKCGSFVVPPPLV</sequence>
<dbReference type="InterPro" id="IPR036312">
    <property type="entry name" value="Bifun_inhib/LTP/seed_sf"/>
</dbReference>
<evidence type="ECO:0000259" key="2">
    <source>
        <dbReference type="Pfam" id="PF14368"/>
    </source>
</evidence>